<reference evidence="2" key="1">
    <citation type="journal article" date="2023" name="Insect Mol. Biol.">
        <title>Genome sequencing provides insights into the evolution of gene families encoding plant cell wall-degrading enzymes in longhorned beetles.</title>
        <authorList>
            <person name="Shin N.R."/>
            <person name="Okamura Y."/>
            <person name="Kirsch R."/>
            <person name="Pauchet Y."/>
        </authorList>
    </citation>
    <scope>NUCLEOTIDE SEQUENCE</scope>
    <source>
        <strain evidence="2">MMC_N1</strain>
    </source>
</reference>
<proteinExistence type="predicted"/>
<protein>
    <submittedName>
        <fullName evidence="2">Uncharacterized protein</fullName>
    </submittedName>
</protein>
<dbReference type="Proteomes" id="UP001162164">
    <property type="component" value="Unassembled WGS sequence"/>
</dbReference>
<evidence type="ECO:0000256" key="1">
    <source>
        <dbReference type="SAM" id="SignalP"/>
    </source>
</evidence>
<comment type="caution">
    <text evidence="2">The sequence shown here is derived from an EMBL/GenBank/DDBJ whole genome shotgun (WGS) entry which is preliminary data.</text>
</comment>
<keyword evidence="3" id="KW-1185">Reference proteome</keyword>
<accession>A0ABQ9JJU9</accession>
<keyword evidence="1" id="KW-0732">Signal</keyword>
<sequence length="274" mass="29182">MIFEFTFQILIFSLALFTLSECEEKKIPRKRRGSFQTAYPGGNNQLQIGGVNVDTFGRTNIPLQQMDLFAPSVDLTGANPNGTPQLYQVPQVNYITSNAIDKPVQEAQEYVPPQSIGTAIIPQVPPPATPVNLVASNGPANGGAVFLGSGALGVIDLGGGNNQNTSSSPVRAAPNLIPAAVPSPQPQQTPVINFNNAYLGGQPPIRDRNGYEYLRPDKIGFGNPLPPRPLKTTMAFATPSAQQIQPQVTPYQPVAPTGFGQNDPGIISTGAFYR</sequence>
<evidence type="ECO:0000313" key="2">
    <source>
        <dbReference type="EMBL" id="KAJ8978490.1"/>
    </source>
</evidence>
<feature type="chain" id="PRO_5047483287" evidence="1">
    <location>
        <begin position="23"/>
        <end position="274"/>
    </location>
</feature>
<organism evidence="2 3">
    <name type="scientific">Molorchus minor</name>
    <dbReference type="NCBI Taxonomy" id="1323400"/>
    <lineage>
        <taxon>Eukaryota</taxon>
        <taxon>Metazoa</taxon>
        <taxon>Ecdysozoa</taxon>
        <taxon>Arthropoda</taxon>
        <taxon>Hexapoda</taxon>
        <taxon>Insecta</taxon>
        <taxon>Pterygota</taxon>
        <taxon>Neoptera</taxon>
        <taxon>Endopterygota</taxon>
        <taxon>Coleoptera</taxon>
        <taxon>Polyphaga</taxon>
        <taxon>Cucujiformia</taxon>
        <taxon>Chrysomeloidea</taxon>
        <taxon>Cerambycidae</taxon>
        <taxon>Lamiinae</taxon>
        <taxon>Monochamini</taxon>
        <taxon>Molorchus</taxon>
    </lineage>
</organism>
<name>A0ABQ9JJU9_9CUCU</name>
<evidence type="ECO:0000313" key="3">
    <source>
        <dbReference type="Proteomes" id="UP001162164"/>
    </source>
</evidence>
<gene>
    <name evidence="2" type="ORF">NQ317_009118</name>
</gene>
<feature type="signal peptide" evidence="1">
    <location>
        <begin position="1"/>
        <end position="22"/>
    </location>
</feature>
<dbReference type="EMBL" id="JAPWTJ010000430">
    <property type="protein sequence ID" value="KAJ8978490.1"/>
    <property type="molecule type" value="Genomic_DNA"/>
</dbReference>